<dbReference type="RefSeq" id="WP_124705826.1">
    <property type="nucleotide sequence ID" value="NZ_BGOW01000033.1"/>
</dbReference>
<feature type="domain" description="HupH hydrogenase expression protein C-terminal" evidence="3">
    <location>
        <begin position="26"/>
        <end position="139"/>
    </location>
</feature>
<dbReference type="OrthoDB" id="8234923at2"/>
<evidence type="ECO:0000313" key="4">
    <source>
        <dbReference type="EMBL" id="GCB02065.1"/>
    </source>
</evidence>
<dbReference type="InterPro" id="IPR038527">
    <property type="entry name" value="HupH_C_sf"/>
</dbReference>
<proteinExistence type="inferred from homology"/>
<organism evidence="4 5">
    <name type="scientific">Sulfuriferula multivorans</name>
    <dbReference type="NCBI Taxonomy" id="1559896"/>
    <lineage>
        <taxon>Bacteria</taxon>
        <taxon>Pseudomonadati</taxon>
        <taxon>Pseudomonadota</taxon>
        <taxon>Betaproteobacteria</taxon>
        <taxon>Nitrosomonadales</taxon>
        <taxon>Sulfuricellaceae</taxon>
        <taxon>Sulfuriferula</taxon>
    </lineage>
</organism>
<dbReference type="AlphaFoldDB" id="A0A401K0B6"/>
<keyword evidence="4" id="KW-0371">Homeobox</keyword>
<dbReference type="InterPro" id="IPR006894">
    <property type="entry name" value="HupH_Hydgase_express_prot_C"/>
</dbReference>
<evidence type="ECO:0000259" key="3">
    <source>
        <dbReference type="Pfam" id="PF04809"/>
    </source>
</evidence>
<comment type="caution">
    <text evidence="4">The sequence shown here is derived from an EMBL/GenBank/DDBJ whole genome shotgun (WGS) entry which is preliminary data.</text>
</comment>
<evidence type="ECO:0000256" key="2">
    <source>
        <dbReference type="SAM" id="MobiDB-lite"/>
    </source>
</evidence>
<evidence type="ECO:0000313" key="5">
    <source>
        <dbReference type="Proteomes" id="UP000286806"/>
    </source>
</evidence>
<sequence length="143" mass="15445">MSGLDNIGTKVVNPLPSPPEDGLSGNADAILHEIVALLEAYTATGQTGAIDLHSLPLTLDDYELLRITLADGEVHAHIDAIGNSEVRETLYPGVWWVTYYNAEGDIVADLIEVTAVPEILKAPADDVREGLAHLRELLKQEQP</sequence>
<dbReference type="EMBL" id="BGOW01000033">
    <property type="protein sequence ID" value="GCB02065.1"/>
    <property type="molecule type" value="Genomic_DNA"/>
</dbReference>
<feature type="region of interest" description="Disordered" evidence="2">
    <location>
        <begin position="1"/>
        <end position="20"/>
    </location>
</feature>
<dbReference type="Gene3D" id="3.30.1370.140">
    <property type="entry name" value="HupH hydrogenase expression protein, C-terminal domain"/>
    <property type="match status" value="1"/>
</dbReference>
<dbReference type="Pfam" id="PF04809">
    <property type="entry name" value="HupH_C"/>
    <property type="match status" value="1"/>
</dbReference>
<gene>
    <name evidence="4" type="ORF">SFMTTN_2881</name>
</gene>
<keyword evidence="5" id="KW-1185">Reference proteome</keyword>
<protein>
    <submittedName>
        <fullName evidence="4">Hydrogenase maturation factor HoxQ</fullName>
    </submittedName>
</protein>
<comment type="similarity">
    <text evidence="1">Belongs to the HupH/HyaF family.</text>
</comment>
<name>A0A401K0B6_9PROT</name>
<reference evidence="4 5" key="1">
    <citation type="journal article" date="2019" name="Front. Microbiol.">
        <title>Genomes of Neutrophilic Sulfur-Oxidizing Chemolithoautotrophs Representing 9 Proteobacterial Species From 8 Genera.</title>
        <authorList>
            <person name="Watanabe T."/>
            <person name="Kojima H."/>
            <person name="Umezawa K."/>
            <person name="Hori C."/>
            <person name="Takasuka T.E."/>
            <person name="Kato Y."/>
            <person name="Fukui M."/>
        </authorList>
    </citation>
    <scope>NUCLEOTIDE SEQUENCE [LARGE SCALE GENOMIC DNA]</scope>
    <source>
        <strain evidence="4 5">TTN</strain>
    </source>
</reference>
<dbReference type="GO" id="GO:0003677">
    <property type="term" value="F:DNA binding"/>
    <property type="evidence" value="ECO:0007669"/>
    <property type="project" value="UniProtKB-KW"/>
</dbReference>
<evidence type="ECO:0000256" key="1">
    <source>
        <dbReference type="ARBA" id="ARBA00010832"/>
    </source>
</evidence>
<accession>A0A401K0B6</accession>
<dbReference type="Proteomes" id="UP000286806">
    <property type="component" value="Unassembled WGS sequence"/>
</dbReference>